<evidence type="ECO:0000313" key="3">
    <source>
        <dbReference type="EMBL" id="AWA30111.1"/>
    </source>
</evidence>
<gene>
    <name evidence="3" type="ORF">HYN48_08485</name>
</gene>
<keyword evidence="1" id="KW-0732">Signal</keyword>
<keyword evidence="4" id="KW-1185">Reference proteome</keyword>
<feature type="domain" description="Putative auto-transporter adhesin head GIN" evidence="2">
    <location>
        <begin position="41"/>
        <end position="179"/>
    </location>
</feature>
<dbReference type="OrthoDB" id="1419485at2"/>
<dbReference type="KEGG" id="fmg:HYN48_08485"/>
<organism evidence="3 4">
    <name type="scientific">Flavobacterium magnum</name>
    <dbReference type="NCBI Taxonomy" id="2162713"/>
    <lineage>
        <taxon>Bacteria</taxon>
        <taxon>Pseudomonadati</taxon>
        <taxon>Bacteroidota</taxon>
        <taxon>Flavobacteriia</taxon>
        <taxon>Flavobacteriales</taxon>
        <taxon>Flavobacteriaceae</taxon>
        <taxon>Flavobacterium</taxon>
    </lineage>
</organism>
<protein>
    <submittedName>
        <fullName evidence="3">DUF2807 domain-containing protein</fullName>
    </submittedName>
</protein>
<dbReference type="Pfam" id="PF10988">
    <property type="entry name" value="DUF2807"/>
    <property type="match status" value="1"/>
</dbReference>
<feature type="chain" id="PRO_5015676669" evidence="1">
    <location>
        <begin position="20"/>
        <end position="278"/>
    </location>
</feature>
<reference evidence="3 4" key="1">
    <citation type="submission" date="2018-04" db="EMBL/GenBank/DDBJ databases">
        <title>Genome sequencing of Flavobacterium sp. HYN0048.</title>
        <authorList>
            <person name="Yi H."/>
            <person name="Baek C."/>
        </authorList>
    </citation>
    <scope>NUCLEOTIDE SEQUENCE [LARGE SCALE GENOMIC DNA]</scope>
    <source>
        <strain evidence="3 4">HYN0048</strain>
    </source>
</reference>
<dbReference type="Gene3D" id="2.160.20.120">
    <property type="match status" value="1"/>
</dbReference>
<accession>A0A2S0RG86</accession>
<evidence type="ECO:0000313" key="4">
    <source>
        <dbReference type="Proteomes" id="UP000244193"/>
    </source>
</evidence>
<evidence type="ECO:0000259" key="2">
    <source>
        <dbReference type="Pfam" id="PF10988"/>
    </source>
</evidence>
<dbReference type="RefSeq" id="WP_108370693.1">
    <property type="nucleotide sequence ID" value="NZ_CP028811.1"/>
</dbReference>
<dbReference type="AlphaFoldDB" id="A0A2S0RG86"/>
<sequence>MKKTAFTLMLLLLSGMAFAQGKEKLRGSKIVVIEQKEVESFDGLEVRDNLEVSLIKGDKNGVELEADDNLQPALGIAMNGSVMILFMAKEITGEKKFSVRVTYTDSFKTVVTKNESRVNALEEVKLDEISFQSFDGSRLYLNLGCKSFSITANDKSRTELNAKSESGTLVLSKNADIKALISATALKCDLYQKASAKIEGDVLDMTLRMDNNAAFTGKGLTVKNMALTTEGYVNCSVFADSTLILDASGSSEVTIYGEPKIDLKKLADNATLFKKTLK</sequence>
<proteinExistence type="predicted"/>
<evidence type="ECO:0000256" key="1">
    <source>
        <dbReference type="SAM" id="SignalP"/>
    </source>
</evidence>
<dbReference type="InterPro" id="IPR021255">
    <property type="entry name" value="DUF2807"/>
</dbReference>
<dbReference type="Proteomes" id="UP000244193">
    <property type="component" value="Chromosome"/>
</dbReference>
<name>A0A2S0RG86_9FLAO</name>
<dbReference type="EMBL" id="CP028811">
    <property type="protein sequence ID" value="AWA30111.1"/>
    <property type="molecule type" value="Genomic_DNA"/>
</dbReference>
<feature type="signal peptide" evidence="1">
    <location>
        <begin position="1"/>
        <end position="19"/>
    </location>
</feature>